<organism evidence="1 2">
    <name type="scientific">Athelia psychrophila</name>
    <dbReference type="NCBI Taxonomy" id="1759441"/>
    <lineage>
        <taxon>Eukaryota</taxon>
        <taxon>Fungi</taxon>
        <taxon>Dikarya</taxon>
        <taxon>Basidiomycota</taxon>
        <taxon>Agaricomycotina</taxon>
        <taxon>Agaricomycetes</taxon>
        <taxon>Agaricomycetidae</taxon>
        <taxon>Atheliales</taxon>
        <taxon>Atheliaceae</taxon>
        <taxon>Athelia</taxon>
    </lineage>
</organism>
<sequence>MDYCDDVVSNHSFCVFPELALARSEKDLSSLGFHVEGVIKPTTPADPAVDCVTILTGIADYVVWSFRADKPDIGNHDFAFVQGLKILSQIKNRTTGGHIVAVESKRLLNTPSEINAAIAQVAGECVVIAGLMSPTVQADVPFIVTSGINTGGDNQRGTKYALWHSDVLQVVPGSTPEGSDEGYKAVFQALLIWITTPAAGIQRMFKE</sequence>
<dbReference type="OrthoDB" id="3071638at2759"/>
<keyword evidence="2" id="KW-1185">Reference proteome</keyword>
<reference evidence="1 2" key="1">
    <citation type="journal article" date="2016" name="Mol. Biol. Evol.">
        <title>Comparative Genomics of Early-Diverging Mushroom-Forming Fungi Provides Insights into the Origins of Lignocellulose Decay Capabilities.</title>
        <authorList>
            <person name="Nagy L.G."/>
            <person name="Riley R."/>
            <person name="Tritt A."/>
            <person name="Adam C."/>
            <person name="Daum C."/>
            <person name="Floudas D."/>
            <person name="Sun H."/>
            <person name="Yadav J.S."/>
            <person name="Pangilinan J."/>
            <person name="Larsson K.H."/>
            <person name="Matsuura K."/>
            <person name="Barry K."/>
            <person name="Labutti K."/>
            <person name="Kuo R."/>
            <person name="Ohm R.A."/>
            <person name="Bhattacharya S.S."/>
            <person name="Shirouzu T."/>
            <person name="Yoshinaga Y."/>
            <person name="Martin F.M."/>
            <person name="Grigoriev I.V."/>
            <person name="Hibbett D.S."/>
        </authorList>
    </citation>
    <scope>NUCLEOTIDE SEQUENCE [LARGE SCALE GENOMIC DNA]</scope>
    <source>
        <strain evidence="1 2">CBS 109695</strain>
    </source>
</reference>
<evidence type="ECO:0000313" key="2">
    <source>
        <dbReference type="Proteomes" id="UP000076532"/>
    </source>
</evidence>
<protein>
    <submittedName>
        <fullName evidence="1">Uncharacterized protein</fullName>
    </submittedName>
</protein>
<dbReference type="AlphaFoldDB" id="A0A166JZC3"/>
<dbReference type="EMBL" id="KV417548">
    <property type="protein sequence ID" value="KZP21366.1"/>
    <property type="molecule type" value="Genomic_DNA"/>
</dbReference>
<proteinExistence type="predicted"/>
<gene>
    <name evidence="1" type="ORF">FIBSPDRAFT_860805</name>
</gene>
<name>A0A166JZC3_9AGAM</name>
<accession>A0A166JZC3</accession>
<dbReference type="Proteomes" id="UP000076532">
    <property type="component" value="Unassembled WGS sequence"/>
</dbReference>
<evidence type="ECO:0000313" key="1">
    <source>
        <dbReference type="EMBL" id="KZP21366.1"/>
    </source>
</evidence>